<dbReference type="Proteomes" id="UP000321793">
    <property type="component" value="Unassembled WGS sequence"/>
</dbReference>
<accession>A0A512T0U8</accession>
<keyword evidence="3" id="KW-1185">Reference proteome</keyword>
<protein>
    <recommendedName>
        <fullName evidence="4">Superoxide dismutase</fullName>
    </recommendedName>
</protein>
<evidence type="ECO:0000256" key="1">
    <source>
        <dbReference type="SAM" id="MobiDB-lite"/>
    </source>
</evidence>
<dbReference type="PROSITE" id="PS51318">
    <property type="entry name" value="TAT"/>
    <property type="match status" value="1"/>
</dbReference>
<reference evidence="2 3" key="1">
    <citation type="submission" date="2019-07" db="EMBL/GenBank/DDBJ databases">
        <title>Whole genome shotgun sequence of Knoellia locipacati NBRC 109775.</title>
        <authorList>
            <person name="Hosoyama A."/>
            <person name="Uohara A."/>
            <person name="Ohji S."/>
            <person name="Ichikawa N."/>
        </authorList>
    </citation>
    <scope>NUCLEOTIDE SEQUENCE [LARGE SCALE GENOMIC DNA]</scope>
    <source>
        <strain evidence="2 3">NBRC 109775</strain>
    </source>
</reference>
<comment type="caution">
    <text evidence="2">The sequence shown here is derived from an EMBL/GenBank/DDBJ whole genome shotgun (WGS) entry which is preliminary data.</text>
</comment>
<evidence type="ECO:0000313" key="3">
    <source>
        <dbReference type="Proteomes" id="UP000321793"/>
    </source>
</evidence>
<name>A0A512T0U8_9MICO</name>
<evidence type="ECO:0008006" key="4">
    <source>
        <dbReference type="Google" id="ProtNLM"/>
    </source>
</evidence>
<gene>
    <name evidence="2" type="ORF">KLO01_18560</name>
</gene>
<feature type="region of interest" description="Disordered" evidence="1">
    <location>
        <begin position="27"/>
        <end position="54"/>
    </location>
</feature>
<dbReference type="InterPro" id="IPR006311">
    <property type="entry name" value="TAT_signal"/>
</dbReference>
<dbReference type="OrthoDB" id="504981at2"/>
<proteinExistence type="predicted"/>
<dbReference type="RefSeq" id="WP_147064364.1">
    <property type="nucleotide sequence ID" value="NZ_BAABDN010000001.1"/>
</dbReference>
<sequence length="329" mass="33257">MVTPASPSRRQILTGAAASVVASTSTLAGPATAGERRRAGPAPETVPLPDGLRPEGITSGPGTRFYVGSLADGRIVAGDLLAGTSSTLLAGAAGRALRGLFWDSRTNLVWAAGNVGAVGHVWAVDGTTGAVVQDTVVPGAVFLNDLVVVGNAVWVTDSRVVPDRLTRIALTAGGAPTGAAPTFVPLVGAWPQGDGSAVNANGIRALPDGSLILNNSRVGGLWQVDPTSGETAAIPVSGGPGVTGGDGLVLDGHTLYNVRGSGQREVSVLQLVPVGSAWAARWRGARSDDTLDVPSTATLAGGWLWAVNARFGVASPETASYWVTRLPAR</sequence>
<dbReference type="AlphaFoldDB" id="A0A512T0U8"/>
<organism evidence="2 3">
    <name type="scientific">Knoellia locipacati</name>
    <dbReference type="NCBI Taxonomy" id="882824"/>
    <lineage>
        <taxon>Bacteria</taxon>
        <taxon>Bacillati</taxon>
        <taxon>Actinomycetota</taxon>
        <taxon>Actinomycetes</taxon>
        <taxon>Micrococcales</taxon>
        <taxon>Intrasporangiaceae</taxon>
        <taxon>Knoellia</taxon>
    </lineage>
</organism>
<evidence type="ECO:0000313" key="2">
    <source>
        <dbReference type="EMBL" id="GEQ13809.1"/>
    </source>
</evidence>
<dbReference type="EMBL" id="BKBA01000008">
    <property type="protein sequence ID" value="GEQ13809.1"/>
    <property type="molecule type" value="Genomic_DNA"/>
</dbReference>
<dbReference type="SUPFAM" id="SSF63829">
    <property type="entry name" value="Calcium-dependent phosphotriesterase"/>
    <property type="match status" value="1"/>
</dbReference>